<dbReference type="EMBL" id="BMIB01000003">
    <property type="protein sequence ID" value="GGH72420.1"/>
    <property type="molecule type" value="Genomic_DNA"/>
</dbReference>
<accession>A0A917J2D7</accession>
<keyword evidence="2" id="KW-1185">Reference proteome</keyword>
<proteinExistence type="predicted"/>
<reference evidence="1" key="2">
    <citation type="submission" date="2020-09" db="EMBL/GenBank/DDBJ databases">
        <authorList>
            <person name="Sun Q."/>
            <person name="Zhou Y."/>
        </authorList>
    </citation>
    <scope>NUCLEOTIDE SEQUENCE</scope>
    <source>
        <strain evidence="1">CGMCC 1.15290</strain>
    </source>
</reference>
<dbReference type="Proteomes" id="UP000627292">
    <property type="component" value="Unassembled WGS sequence"/>
</dbReference>
<dbReference type="AlphaFoldDB" id="A0A917J2D7"/>
<name>A0A917J2D7_9BACT</name>
<evidence type="ECO:0000313" key="1">
    <source>
        <dbReference type="EMBL" id="GGH72420.1"/>
    </source>
</evidence>
<sequence length="76" mass="8424">MRKVTLTINMEPKTDAAANQEALNIGKLCRKINEALQDFTAAGCEHKIAVKIQDTEYATHGDTAEILFMPHVIIVQ</sequence>
<comment type="caution">
    <text evidence="1">The sequence shown here is derived from an EMBL/GenBank/DDBJ whole genome shotgun (WGS) entry which is preliminary data.</text>
</comment>
<reference evidence="1" key="1">
    <citation type="journal article" date="2014" name="Int. J. Syst. Evol. Microbiol.">
        <title>Complete genome sequence of Corynebacterium casei LMG S-19264T (=DSM 44701T), isolated from a smear-ripened cheese.</title>
        <authorList>
            <consortium name="US DOE Joint Genome Institute (JGI-PGF)"/>
            <person name="Walter F."/>
            <person name="Albersmeier A."/>
            <person name="Kalinowski J."/>
            <person name="Ruckert C."/>
        </authorList>
    </citation>
    <scope>NUCLEOTIDE SEQUENCE</scope>
    <source>
        <strain evidence="1">CGMCC 1.15290</strain>
    </source>
</reference>
<organism evidence="1 2">
    <name type="scientific">Filimonas zeae</name>
    <dbReference type="NCBI Taxonomy" id="1737353"/>
    <lineage>
        <taxon>Bacteria</taxon>
        <taxon>Pseudomonadati</taxon>
        <taxon>Bacteroidota</taxon>
        <taxon>Chitinophagia</taxon>
        <taxon>Chitinophagales</taxon>
        <taxon>Chitinophagaceae</taxon>
        <taxon>Filimonas</taxon>
    </lineage>
</organism>
<evidence type="ECO:0000313" key="2">
    <source>
        <dbReference type="Proteomes" id="UP000627292"/>
    </source>
</evidence>
<dbReference type="RefSeq" id="WP_188954179.1">
    <property type="nucleotide sequence ID" value="NZ_BMIB01000003.1"/>
</dbReference>
<gene>
    <name evidence="1" type="ORF">GCM10011379_32820</name>
</gene>
<protein>
    <submittedName>
        <fullName evidence="1">Uncharacterized protein</fullName>
    </submittedName>
</protein>